<dbReference type="InterPro" id="IPR000210">
    <property type="entry name" value="BTB/POZ_dom"/>
</dbReference>
<accession>A0AAN5D453</accession>
<name>A0AAN5D453_9BILA</name>
<dbReference type="InterPro" id="IPR011333">
    <property type="entry name" value="SKP1/BTB/POZ_sf"/>
</dbReference>
<protein>
    <recommendedName>
        <fullName evidence="1">BTB domain-containing protein</fullName>
    </recommendedName>
</protein>
<evidence type="ECO:0000313" key="2">
    <source>
        <dbReference type="EMBL" id="GMR55284.1"/>
    </source>
</evidence>
<feature type="domain" description="BTB" evidence="1">
    <location>
        <begin position="33"/>
        <end position="100"/>
    </location>
</feature>
<dbReference type="Gene3D" id="3.30.710.10">
    <property type="entry name" value="Potassium Channel Kv1.1, Chain A"/>
    <property type="match status" value="1"/>
</dbReference>
<dbReference type="CDD" id="cd18186">
    <property type="entry name" value="BTB_POZ_ZBTB_KLHL-like"/>
    <property type="match status" value="1"/>
</dbReference>
<evidence type="ECO:0000313" key="3">
    <source>
        <dbReference type="Proteomes" id="UP001328107"/>
    </source>
</evidence>
<dbReference type="PROSITE" id="PS50097">
    <property type="entry name" value="BTB"/>
    <property type="match status" value="1"/>
</dbReference>
<keyword evidence="3" id="KW-1185">Reference proteome</keyword>
<organism evidence="2 3">
    <name type="scientific">Pristionchus mayeri</name>
    <dbReference type="NCBI Taxonomy" id="1317129"/>
    <lineage>
        <taxon>Eukaryota</taxon>
        <taxon>Metazoa</taxon>
        <taxon>Ecdysozoa</taxon>
        <taxon>Nematoda</taxon>
        <taxon>Chromadorea</taxon>
        <taxon>Rhabditida</taxon>
        <taxon>Rhabditina</taxon>
        <taxon>Diplogasteromorpha</taxon>
        <taxon>Diplogasteroidea</taxon>
        <taxon>Neodiplogasteridae</taxon>
        <taxon>Pristionchus</taxon>
    </lineage>
</organism>
<dbReference type="PANTHER" id="PTHR47022">
    <property type="entry name" value="BTB AND MATH DOMAIN-CONTAINING PROTEIN 36-RELATED"/>
    <property type="match status" value="1"/>
</dbReference>
<sequence>PHHKFAIEFRIRIITTVEVLADPGMFAAPNNRSDVVLKIGEKKLHVSKEYLAVHSPVFEALFFGDFAEKGKEEVEIEDVVYEEFLDLLHFIYIGTIEFNDRTVTHILKLADQFHMERVLNQAEKYLTKTTGFDEMKKLLFADQYRLTPFRDHCLDSFTNLNNLANKTKTSPDFSILSNAMKAAICERVGKLA</sequence>
<dbReference type="SMART" id="SM00225">
    <property type="entry name" value="BTB"/>
    <property type="match status" value="1"/>
</dbReference>
<dbReference type="AlphaFoldDB" id="A0AAN5D453"/>
<feature type="non-terminal residue" evidence="2">
    <location>
        <position position="1"/>
    </location>
</feature>
<gene>
    <name evidence="2" type="ORF">PMAYCL1PPCAC_25479</name>
</gene>
<dbReference type="PANTHER" id="PTHR47022:SF1">
    <property type="entry name" value="BTB AND MATH DOMAIN-CONTAINING PROTEIN 36-RELATED"/>
    <property type="match status" value="1"/>
</dbReference>
<reference evidence="3" key="1">
    <citation type="submission" date="2022-10" db="EMBL/GenBank/DDBJ databases">
        <title>Genome assembly of Pristionchus species.</title>
        <authorList>
            <person name="Yoshida K."/>
            <person name="Sommer R.J."/>
        </authorList>
    </citation>
    <scope>NUCLEOTIDE SEQUENCE [LARGE SCALE GENOMIC DNA]</scope>
    <source>
        <strain evidence="3">RS5460</strain>
    </source>
</reference>
<dbReference type="EMBL" id="BTRK01000005">
    <property type="protein sequence ID" value="GMR55284.1"/>
    <property type="molecule type" value="Genomic_DNA"/>
</dbReference>
<proteinExistence type="predicted"/>
<dbReference type="SUPFAM" id="SSF54695">
    <property type="entry name" value="POZ domain"/>
    <property type="match status" value="1"/>
</dbReference>
<dbReference type="Pfam" id="PF00651">
    <property type="entry name" value="BTB"/>
    <property type="match status" value="1"/>
</dbReference>
<evidence type="ECO:0000259" key="1">
    <source>
        <dbReference type="PROSITE" id="PS50097"/>
    </source>
</evidence>
<dbReference type="Proteomes" id="UP001328107">
    <property type="component" value="Unassembled WGS sequence"/>
</dbReference>
<comment type="caution">
    <text evidence="2">The sequence shown here is derived from an EMBL/GenBank/DDBJ whole genome shotgun (WGS) entry which is preliminary data.</text>
</comment>